<dbReference type="KEGG" id="xba:C7S18_15695"/>
<dbReference type="EMBL" id="CP027860">
    <property type="protein sequence ID" value="AVP98540.1"/>
    <property type="molecule type" value="Genomic_DNA"/>
</dbReference>
<gene>
    <name evidence="1" type="ORF">C7S18_15695</name>
</gene>
<proteinExistence type="predicted"/>
<reference evidence="1 2" key="1">
    <citation type="submission" date="2018-03" db="EMBL/GenBank/DDBJ databases">
        <title>Ahniella affigens gen. nov., sp. nov., a gammaproteobacterium isolated from sandy soil near a stream.</title>
        <authorList>
            <person name="Ko Y."/>
            <person name="Kim J.-H."/>
        </authorList>
    </citation>
    <scope>NUCLEOTIDE SEQUENCE [LARGE SCALE GENOMIC DNA]</scope>
    <source>
        <strain evidence="1 2">D13</strain>
    </source>
</reference>
<reference evidence="1 2" key="2">
    <citation type="submission" date="2018-03" db="EMBL/GenBank/DDBJ databases">
        <authorList>
            <person name="Keele B.F."/>
        </authorList>
    </citation>
    <scope>NUCLEOTIDE SEQUENCE [LARGE SCALE GENOMIC DNA]</scope>
    <source>
        <strain evidence="1 2">D13</strain>
    </source>
</reference>
<evidence type="ECO:0000313" key="1">
    <source>
        <dbReference type="EMBL" id="AVP98540.1"/>
    </source>
</evidence>
<protein>
    <submittedName>
        <fullName evidence="1">Uncharacterized protein</fullName>
    </submittedName>
</protein>
<sequence>MEDAIADADAIDGQMIQVCGNLELHFEGNTLCEPDPKFPLRLEDYCIEVAIGGDWTHQYQQYRALEHRTACAFGTFEKTVFAPSDKQVVEGLQPIQIGANFHVLRARTLKRL</sequence>
<keyword evidence="2" id="KW-1185">Reference proteome</keyword>
<accession>A0A2P1PUP5</accession>
<organism evidence="1 2">
    <name type="scientific">Ahniella affigens</name>
    <dbReference type="NCBI Taxonomy" id="2021234"/>
    <lineage>
        <taxon>Bacteria</taxon>
        <taxon>Pseudomonadati</taxon>
        <taxon>Pseudomonadota</taxon>
        <taxon>Gammaproteobacteria</taxon>
        <taxon>Lysobacterales</taxon>
        <taxon>Rhodanobacteraceae</taxon>
        <taxon>Ahniella</taxon>
    </lineage>
</organism>
<name>A0A2P1PUP5_9GAMM</name>
<dbReference type="AlphaFoldDB" id="A0A2P1PUP5"/>
<evidence type="ECO:0000313" key="2">
    <source>
        <dbReference type="Proteomes" id="UP000241074"/>
    </source>
</evidence>
<dbReference type="Proteomes" id="UP000241074">
    <property type="component" value="Chromosome"/>
</dbReference>